<reference evidence="4" key="1">
    <citation type="submission" date="2016-03" db="EMBL/GenBank/DDBJ databases">
        <authorList>
            <person name="Devillers H."/>
        </authorList>
    </citation>
    <scope>NUCLEOTIDE SEQUENCE [LARGE SCALE GENOMIC DNA]</scope>
</reference>
<evidence type="ECO:0000313" key="4">
    <source>
        <dbReference type="Proteomes" id="UP000191024"/>
    </source>
</evidence>
<dbReference type="Proteomes" id="UP000191024">
    <property type="component" value="Chromosome C"/>
</dbReference>
<evidence type="ECO:0000256" key="1">
    <source>
        <dbReference type="SAM" id="MobiDB-lite"/>
    </source>
</evidence>
<dbReference type="AlphaFoldDB" id="A0A1G4J3V2"/>
<feature type="compositionally biased region" description="Polar residues" evidence="1">
    <location>
        <begin position="248"/>
        <end position="257"/>
    </location>
</feature>
<evidence type="ECO:0000256" key="2">
    <source>
        <dbReference type="SAM" id="Phobius"/>
    </source>
</evidence>
<dbReference type="PANTHER" id="PTHR28187:SF1">
    <property type="entry name" value="PROTEIN RCR1-RELATED"/>
    <property type="match status" value="1"/>
</dbReference>
<accession>A0A1G4J3V2</accession>
<feature type="compositionally biased region" description="Polar residues" evidence="1">
    <location>
        <begin position="146"/>
        <end position="155"/>
    </location>
</feature>
<feature type="transmembrane region" description="Helical" evidence="2">
    <location>
        <begin position="47"/>
        <end position="70"/>
    </location>
</feature>
<dbReference type="OrthoDB" id="4088875at2759"/>
<feature type="region of interest" description="Disordered" evidence="1">
    <location>
        <begin position="141"/>
        <end position="169"/>
    </location>
</feature>
<feature type="region of interest" description="Disordered" evidence="1">
    <location>
        <begin position="193"/>
        <end position="257"/>
    </location>
</feature>
<feature type="compositionally biased region" description="Basic and acidic residues" evidence="1">
    <location>
        <begin position="202"/>
        <end position="238"/>
    </location>
</feature>
<dbReference type="GO" id="GO:0016192">
    <property type="term" value="P:vesicle-mediated transport"/>
    <property type="evidence" value="ECO:0007669"/>
    <property type="project" value="TreeGrafter"/>
</dbReference>
<keyword evidence="2" id="KW-0812">Transmembrane</keyword>
<organism evidence="3 4">
    <name type="scientific">Lachancea mirantina</name>
    <dbReference type="NCBI Taxonomy" id="1230905"/>
    <lineage>
        <taxon>Eukaryota</taxon>
        <taxon>Fungi</taxon>
        <taxon>Dikarya</taxon>
        <taxon>Ascomycota</taxon>
        <taxon>Saccharomycotina</taxon>
        <taxon>Saccharomycetes</taxon>
        <taxon>Saccharomycetales</taxon>
        <taxon>Saccharomycetaceae</taxon>
        <taxon>Lachancea</taxon>
    </lineage>
</organism>
<dbReference type="Pfam" id="PF12273">
    <property type="entry name" value="RCR"/>
    <property type="match status" value="1"/>
</dbReference>
<dbReference type="PANTHER" id="PTHR28187">
    <property type="entry name" value="PROTEIN RCR1-RELATED"/>
    <property type="match status" value="1"/>
</dbReference>
<evidence type="ECO:0000313" key="3">
    <source>
        <dbReference type="EMBL" id="SCU84411.1"/>
    </source>
</evidence>
<keyword evidence="2" id="KW-1133">Transmembrane helix</keyword>
<proteinExistence type="predicted"/>
<name>A0A1G4J3V2_9SACH</name>
<gene>
    <name evidence="3" type="ORF">LAMI_0C07382G</name>
</gene>
<dbReference type="InterPro" id="IPR020999">
    <property type="entry name" value="Chitin_synth_reg_RCR"/>
</dbReference>
<keyword evidence="2" id="KW-0472">Membrane</keyword>
<keyword evidence="4" id="KW-1185">Reference proteome</keyword>
<sequence length="257" mass="28916">MLIYREASLKYVEPTRTRLIPRASSSSSDTDEPFCLGYDCSGSEWIWARWVLFVLFILAIAGLAFSAIRINSRRSRAGQRLIPGTAWFTPPSYRQSERQYNRGTRQEYVPPYSETANENDLGYYDNEGVFHVNSKAEMLPPPPLTTAVSDTSSGEVRQPQPAVVRDDASAGAESFNFTRDFRRYYDGFTATMPSPLFGRGHTHTEEERAAGEHTNAGDHDRATAPDPNDAHGSLRTESIELQGYPSFPQRSQRANHR</sequence>
<protein>
    <submittedName>
        <fullName evidence="3">LAMI_0C07382g1_1</fullName>
    </submittedName>
</protein>
<dbReference type="EMBL" id="LT598466">
    <property type="protein sequence ID" value="SCU84411.1"/>
    <property type="molecule type" value="Genomic_DNA"/>
</dbReference>